<evidence type="ECO:0000313" key="1">
    <source>
        <dbReference type="EMBL" id="TFV99863.1"/>
    </source>
</evidence>
<evidence type="ECO:0000313" key="2">
    <source>
        <dbReference type="Proteomes" id="UP000298127"/>
    </source>
</evidence>
<proteinExistence type="predicted"/>
<dbReference type="PANTHER" id="PTHR11051">
    <property type="entry name" value="GLYCOSYL HYDROLASE-RELATED"/>
    <property type="match status" value="1"/>
</dbReference>
<name>A0A4Y9R869_9MICO</name>
<dbReference type="SUPFAM" id="SSF48208">
    <property type="entry name" value="Six-hairpin glycosidases"/>
    <property type="match status" value="1"/>
</dbReference>
<sequence>MSGDSRPIDRHALVRRHNVTLTVPHPESVLTVGNGDFAYTADITGMQTFTAFHDQTAAIMQGRAAINTSTMSTWGWHEMPNPEGYVLEDAMSDHSTSRGIVRYPDRHDMEGSMRGQVSDENRPGAWLNANPQRLDLGRIGFSFHATNGETVDVSPEELGDTVQELDLWSGTITTRFRYDDESVQVSTVAAPDDSIVAFRVQSPLLSSGRLRISLRFPGAHPGFFQTSDWQNPDRHTSSLATEGSSATISRKLDATAYLVAVEASSGSISQTATHEFEVSTEAESLDLVVRFAQNDGGALPSFDALAQAAATSWERFWLSGAAIDFRDTADGRARELERRVVLSQYLTAVNSAGVMPPAETGLTTNSWSGKAHLEMHFWHAAHFATWGRPELLERSLGWYRSILPRARATAEGQGYPGARWPKQVGPDGRESPDPIGSFLVWQQPHVLYLLELTWRASTPEKRNALVLEFAELVAETATFMAAFTAERDGEYHLSPPIMPAQEFYDVTTTEDPTYELAYWWWGLEIAQLWRARAGLVREPDWSTVQDGLARPHIEDGHYTAIATEPFLRRDDHPALLAALGVLPPTPIIDPATMKTTLLDVLGNWEWPSAWGWDFPVLAMTASRLGRPDIAIDALLRDEIKNHFSPVGHNPQMGSILPIYLPGNGSLLAAVSLLATTGFPDSWDVATEGFVPWP</sequence>
<dbReference type="RefSeq" id="WP_135118759.1">
    <property type="nucleotide sequence ID" value="NZ_SPQZ01000001.1"/>
</dbReference>
<evidence type="ECO:0008006" key="3">
    <source>
        <dbReference type="Google" id="ProtNLM"/>
    </source>
</evidence>
<dbReference type="AlphaFoldDB" id="A0A4Y9R869"/>
<dbReference type="PANTHER" id="PTHR11051:SF8">
    <property type="entry name" value="PROTEIN-GLUCOSYLGALACTOSYLHYDROXYLYSINE GLUCOSIDASE"/>
    <property type="match status" value="1"/>
</dbReference>
<reference evidence="1 2" key="1">
    <citation type="journal article" date="2018" name="J. Microbiol.">
        <title>Leifsonia flava sp. nov., a novel actinobacterium isolated from the rhizosphere of Aquilegia viridiflora.</title>
        <authorList>
            <person name="Cai Y."/>
            <person name="Tao W.Z."/>
            <person name="Ma Y.J."/>
            <person name="Cheng J."/>
            <person name="Zhang M.Y."/>
            <person name="Zhang Y.X."/>
        </authorList>
    </citation>
    <scope>NUCLEOTIDE SEQUENCE [LARGE SCALE GENOMIC DNA]</scope>
    <source>
        <strain evidence="1 2">SYP-B2174</strain>
    </source>
</reference>
<keyword evidence="2" id="KW-1185">Reference proteome</keyword>
<dbReference type="Proteomes" id="UP000298127">
    <property type="component" value="Unassembled WGS sequence"/>
</dbReference>
<accession>A0A4Y9R869</accession>
<dbReference type="InterPro" id="IPR012341">
    <property type="entry name" value="6hp_glycosidase-like_sf"/>
</dbReference>
<dbReference type="GO" id="GO:0005975">
    <property type="term" value="P:carbohydrate metabolic process"/>
    <property type="evidence" value="ECO:0007669"/>
    <property type="project" value="InterPro"/>
</dbReference>
<dbReference type="Gene3D" id="1.50.10.10">
    <property type="match status" value="1"/>
</dbReference>
<dbReference type="EMBL" id="SPQZ01000001">
    <property type="protein sequence ID" value="TFV99863.1"/>
    <property type="molecule type" value="Genomic_DNA"/>
</dbReference>
<organism evidence="1 2">
    <name type="scientific">Orlajensenia leifsoniae</name>
    <dbReference type="NCBI Taxonomy" id="2561933"/>
    <lineage>
        <taxon>Bacteria</taxon>
        <taxon>Bacillati</taxon>
        <taxon>Actinomycetota</taxon>
        <taxon>Actinomycetes</taxon>
        <taxon>Micrococcales</taxon>
        <taxon>Microbacteriaceae</taxon>
        <taxon>Orlajensenia</taxon>
    </lineage>
</organism>
<protein>
    <recommendedName>
        <fullName evidence="3">Glycoside hydrolase family 65</fullName>
    </recommendedName>
</protein>
<gene>
    <name evidence="1" type="ORF">E4M00_01255</name>
</gene>
<dbReference type="GO" id="GO:0004553">
    <property type="term" value="F:hydrolase activity, hydrolyzing O-glycosyl compounds"/>
    <property type="evidence" value="ECO:0007669"/>
    <property type="project" value="TreeGrafter"/>
</dbReference>
<comment type="caution">
    <text evidence="1">The sequence shown here is derived from an EMBL/GenBank/DDBJ whole genome shotgun (WGS) entry which is preliminary data.</text>
</comment>
<dbReference type="InterPro" id="IPR008928">
    <property type="entry name" value="6-hairpin_glycosidase_sf"/>
</dbReference>